<dbReference type="Pfam" id="PF13517">
    <property type="entry name" value="FG-GAP_3"/>
    <property type="match status" value="1"/>
</dbReference>
<dbReference type="Pfam" id="PF03534">
    <property type="entry name" value="SpvB"/>
    <property type="match status" value="1"/>
</dbReference>
<evidence type="ECO:0000256" key="6">
    <source>
        <dbReference type="SAM" id="Phobius"/>
    </source>
</evidence>
<dbReference type="InterPro" id="IPR006530">
    <property type="entry name" value="YD"/>
</dbReference>
<keyword evidence="3" id="KW-0732">Signal</keyword>
<dbReference type="PANTHER" id="PTHR32305">
    <property type="match status" value="1"/>
</dbReference>
<feature type="region of interest" description="Disordered" evidence="5">
    <location>
        <begin position="35"/>
        <end position="55"/>
    </location>
</feature>
<evidence type="ECO:0000256" key="3">
    <source>
        <dbReference type="ARBA" id="ARBA00022729"/>
    </source>
</evidence>
<name>A0AA96ZXV4_9EURY</name>
<dbReference type="KEGG" id="mees:MmiEs2_16310"/>
<dbReference type="GO" id="GO:0005576">
    <property type="term" value="C:extracellular region"/>
    <property type="evidence" value="ECO:0007669"/>
    <property type="project" value="UniProtKB-SubCell"/>
</dbReference>
<dbReference type="GO" id="GO:0005737">
    <property type="term" value="C:cytoplasm"/>
    <property type="evidence" value="ECO:0007669"/>
    <property type="project" value="InterPro"/>
</dbReference>
<dbReference type="SUPFAM" id="SSF69318">
    <property type="entry name" value="Integrin alpha N-terminal domain"/>
    <property type="match status" value="1"/>
</dbReference>
<reference evidence="8 9" key="1">
    <citation type="submission" date="2023-07" db="EMBL/GenBank/DDBJ databases">
        <title>Closed genome sequence of Methanimicrococcus sp. Es2.</title>
        <authorList>
            <person name="Protasov E."/>
            <person name="Platt K."/>
            <person name="Reeh H."/>
            <person name="Poehlein A."/>
            <person name="Daniel R."/>
            <person name="Brune A."/>
        </authorList>
    </citation>
    <scope>NUCLEOTIDE SEQUENCE [LARGE SCALE GENOMIC DNA]</scope>
    <source>
        <strain evidence="8 9">Es2</strain>
    </source>
</reference>
<dbReference type="InterPro" id="IPR003284">
    <property type="entry name" value="Sal_SpvB"/>
</dbReference>
<keyword evidence="6" id="KW-0472">Membrane</keyword>
<dbReference type="InterPro" id="IPR022045">
    <property type="entry name" value="TcdB_toxin_mid/N"/>
</dbReference>
<dbReference type="PANTHER" id="PTHR32305:SF15">
    <property type="entry name" value="PROTEIN RHSA-RELATED"/>
    <property type="match status" value="1"/>
</dbReference>
<accession>A0AA96ZXV4</accession>
<dbReference type="InterPro" id="IPR050708">
    <property type="entry name" value="T6SS_VgrG/RHS"/>
</dbReference>
<dbReference type="NCBIfam" id="TIGR01643">
    <property type="entry name" value="YD_repeat_2x"/>
    <property type="match status" value="1"/>
</dbReference>
<feature type="transmembrane region" description="Helical" evidence="6">
    <location>
        <begin position="2515"/>
        <end position="2536"/>
    </location>
</feature>
<keyword evidence="9" id="KW-1185">Reference proteome</keyword>
<protein>
    <recommendedName>
        <fullName evidence="7">Insecticide toxin TcdB middle/N-terminal domain-containing protein</fullName>
    </recommendedName>
</protein>
<dbReference type="Gene3D" id="2.180.10.10">
    <property type="entry name" value="RHS repeat-associated core"/>
    <property type="match status" value="3"/>
</dbReference>
<evidence type="ECO:0000259" key="7">
    <source>
        <dbReference type="Pfam" id="PF12256"/>
    </source>
</evidence>
<evidence type="ECO:0000256" key="4">
    <source>
        <dbReference type="ARBA" id="ARBA00023026"/>
    </source>
</evidence>
<dbReference type="RefSeq" id="WP_316559381.1">
    <property type="nucleotide sequence ID" value="NZ_CP131062.1"/>
</dbReference>
<dbReference type="NCBIfam" id="TIGR03696">
    <property type="entry name" value="Rhs_assc_core"/>
    <property type="match status" value="1"/>
</dbReference>
<dbReference type="Gene3D" id="2.130.10.130">
    <property type="entry name" value="Integrin alpha, N-terminal"/>
    <property type="match status" value="2"/>
</dbReference>
<evidence type="ECO:0000313" key="8">
    <source>
        <dbReference type="EMBL" id="WNY29404.1"/>
    </source>
</evidence>
<sequence>MDLKKVFVLLIVLMILTPSFAFAIESESIEMNNKNSAEMDSASLEESQKTQTNESLLDFEPSTDEMENNETAMEEMIEETENEEEIQIMAAAADDPPGINIDALTAQQIPETGMANDSYLTSNFSGAAVYMYPIQIPKGIVDFQPSIKLIYNSQSAGGTYGWLGDGWSLNEYYIGRDVNYTPSDTSDDKFRLFFDGKNHDLIFNEIDGTYHTEIETYMDIRKVESGENQQEEYWTIKTKDGVEYRFGYNDDSELLNSISTRNYVTKWKLDQIKDNNGNIISYQYIENPIDGEIGTSYLSSIIYNEGLNTIEFERMQKAIVFDNYKNGTHTSEKSLLSSIIIKANDDEIYRYNIQYETADNHISLKTISLTDGMETLPETSFTYGKWAGTYSRDTSWNIPMNFIHNDVSYKRMRNVDQGANFVDVNGDGYPDIVQCFMNNHAITKGVWINDGTKFVKDSYRSQNLANQTYFNNYYNGHIYPSGSRIIDLNGDGLPDIISATYDKNYGYRSSVWINTGNEFVGDSTWKLPSINLANNSGVRIADLNGDGLPDIVESGYVNSRYSKAWLNTGSGFVYNSTWEPPILFNNNSGAAFVDINGDGLPDIVESYAQSGVIYKKTYINTGEGFVLDQTNQLPVILSAKYGDSGTRFADFNGDGLNDIIISNPIGNSSYINRGKGFSKIQKNVPFHFVVTDFSLNSGARVTDINADGLPDVVRSSYIRDGGGSFNHVWINSPSDTPNLLKQISHASGSQTKIEYDVSTHYDNRDENGNHRMPIPINVVKKIEIENGMDDEKQTKSIFSYDYLGGVMHIEPKGKSEFLGFRKVTIDDGKTITEHHFHQDLAKKGNEYLTVIKSTENNLYSETENTFESYESNGIFEVLLKKTKTSLFDGEENPIVSVIDYEYDEYGNTLQIFNKGDVQITGDERKVQYEYTYNINKRILDKISKKTLEDENGIKISETKYYYDEASDLNIPPSKGLVTRIENWNSFGEDLIQKFEYDLNGNPILQIDANGHTTAQEFEDNPIYPTSITNALGQKTLLDYDYRIGKPIKITDPNGYETFNEYDNFGRIIKIIKSGDSTESPTIHYQYFIDGTAPECIQTSIKEKDNQYYDTWKYYDGLKRVIKTESESENPAENIIQETYYNDFGNVFKVVAPRKSFEPYLNTTSEYDSFGRLIQITNPDGTSKDVEYEQLKTTTFDERGNKIQSDQDVYGNIVKVTEFNGNEIYETGYEYNAANKLTKIIPNQYYDQSNISFLTENENEIVEGLENTTSFEMNLSSLGFDTPIDTTYKVGNITFAYDSLGQLVKLDDPDLGIWTYEYNANGKKASETDNRGVKTYYDYDPLDRIILIDYPNDSDVVFEYDNGTVGTLSRVTTGITTKSYLYDERLRVVEENVSILESGNIINEIPITFVDQSNAPMQQIPENAYSENNIETTQLLKVSESGTFNLDKMIESAKLADYDEVVNIPASIENQTESLFYDKQYDETYSKTVLPEESRKVIQTISPVNSVGNDLQGGESVNGSFSRVEDIILDFENENYYVKEFHLDNLDVSMSEDDVAYIQINGHEIMRFIDSSAGGTLLIFDDQGTLLDRIEVVNGNAQSVRFNVSLIFNESNMAIHIQKNYQRQITEYYYTYYTKEPIITFRTYIDGYESNRNFINGKYRANFETKNISEQMIFPLVNEEDFVIHQNNNKIKTLNLTNLRVSTSSHDIAAFALNDKEILRFIDTSEGGQLQIFDFDGNQLGEINQTNGHFLQEDETFNISFKDNTANLLIEIEKLGNDPEYYTYVCELKKPIIYARGSMFGYQSDINYISGEYDVAYEAVSDPVKGFFEYDENVTFNLYKEGYAVQEINLININAHMVGREDEIIFYLNDNPALILFNNTSLRNRFFSLDENGLVQRYFGIRSSNDIVTTVDVSFVRNDENMLVSIQPFTLGRAEDLTHYNYGPPNDITEIKITARGYESEMDDISSIYNVKYRPIISEVTEPVFDENEFKNEQHIATHIGNEEFYANELHLTDFRATLNKNSNASIYLNDYEIIKFSDEDRLGSISLFNKTGSQIGLIPEINFNTSYENITYDIIFSTNSSELTVDIEQYEKGISYQNYSYCFEFDETIVNSTIGVENYNSGKYYVDGRLEAFQIEPRDIDSNFITQYQYDSMDRIIQKTQPNGEIIEYQYNNQALLSSIPGIIDNINYNSMNLMTRKDFTNGISTDLTYDDWTQRIENINTPNLQNLDYSFDEKGNIIGISDNILNENQYFFYDDLDRLLLAGSENYAQSFSYNPIGSILAHRSKDLTTGDEIVFGFEYGNNAGIHAPTRVADMELFYDANGNLIEDAEFVYIYNDANRLTEVLKKSENNQTIAEFIYDESGNRIKKIENGVVSYYISEDFDIEDGEETVYYFANGNRVAKNSTEGTFWYLDDHLGSTNVMIDEAGELVERTLYYPFGSHREGGEEKYSFTGKEFDSEIGLYYYGARYYNPETFVFTQADTMIPDVYNPQALNRYSYCYNNPLKYEDPDGHVPFLATALLGAGIGLVIGGTVAAYKQYQATGTISDWQDVAKGAAIGGITGGLIGLTCGAGAAIVGGGVASSTTTTAAAIIIDSHIGAGISVGVGVFERSVDEIANGGKMTGVLEAGLEGDALLGDVTTGAIPTPPTGNKNIDVGINVVSSQTSKELTKNTSTVQTVKDGGAWVKKAISPAQTSLKNGSASFKNYVNSKTNSWKQKLKSRK</sequence>
<gene>
    <name evidence="8" type="ORF">MmiEs2_16310</name>
</gene>
<evidence type="ECO:0000256" key="5">
    <source>
        <dbReference type="SAM" id="MobiDB-lite"/>
    </source>
</evidence>
<dbReference type="InterPro" id="IPR013517">
    <property type="entry name" value="FG-GAP"/>
</dbReference>
<keyword evidence="2" id="KW-0964">Secreted</keyword>
<keyword evidence="6" id="KW-1133">Transmembrane helix</keyword>
<comment type="subcellular location">
    <subcellularLocation>
        <location evidence="1">Secreted</location>
    </subcellularLocation>
</comment>
<organism evidence="8 9">
    <name type="scientific">Methanimicrococcus stummii</name>
    <dbReference type="NCBI Taxonomy" id="3028294"/>
    <lineage>
        <taxon>Archaea</taxon>
        <taxon>Methanobacteriati</taxon>
        <taxon>Methanobacteriota</taxon>
        <taxon>Stenosarchaea group</taxon>
        <taxon>Methanomicrobia</taxon>
        <taxon>Methanosarcinales</taxon>
        <taxon>Methanosarcinaceae</taxon>
        <taxon>Methanimicrococcus</taxon>
    </lineage>
</organism>
<keyword evidence="6" id="KW-0812">Transmembrane</keyword>
<dbReference type="InterPro" id="IPR022385">
    <property type="entry name" value="Rhs_assc_core"/>
</dbReference>
<dbReference type="GeneID" id="85198097"/>
<dbReference type="InterPro" id="IPR028994">
    <property type="entry name" value="Integrin_alpha_N"/>
</dbReference>
<proteinExistence type="predicted"/>
<evidence type="ECO:0000313" key="9">
    <source>
        <dbReference type="Proteomes" id="UP001302662"/>
    </source>
</evidence>
<dbReference type="Pfam" id="PF12256">
    <property type="entry name" value="TcdB_toxin_midN"/>
    <property type="match status" value="1"/>
</dbReference>
<dbReference type="Proteomes" id="UP001302662">
    <property type="component" value="Chromosome"/>
</dbReference>
<keyword evidence="4" id="KW-0843">Virulence</keyword>
<evidence type="ECO:0000256" key="2">
    <source>
        <dbReference type="ARBA" id="ARBA00022525"/>
    </source>
</evidence>
<evidence type="ECO:0000256" key="1">
    <source>
        <dbReference type="ARBA" id="ARBA00004613"/>
    </source>
</evidence>
<feature type="domain" description="Insecticide toxin TcdB middle/N-terminal" evidence="7">
    <location>
        <begin position="700"/>
        <end position="830"/>
    </location>
</feature>
<dbReference type="EMBL" id="CP131062">
    <property type="protein sequence ID" value="WNY29404.1"/>
    <property type="molecule type" value="Genomic_DNA"/>
</dbReference>